<reference evidence="1 2" key="1">
    <citation type="submission" date="2017-08" db="EMBL/GenBank/DDBJ databases">
        <title>The Vibrio qinghaiensis sp.-Q67 is a luminous bacteria isolated firstly from Qinghai lake, Qinghai province, China, which has been proved to be very sensitive to detect environmental and food pollutants. Therefore, complete genome analysis of V. qinghaiensis sp.-Q67 highlights the potential application of this strain on detection of hazards in the contaminated environments.</title>
        <authorList>
            <person name="Gong L."/>
        </authorList>
    </citation>
    <scope>NUCLEOTIDE SEQUENCE [LARGE SCALE GENOMIC DNA]</scope>
    <source>
        <strain evidence="1 2">Q67</strain>
    </source>
</reference>
<keyword evidence="2" id="KW-1185">Reference proteome</keyword>
<sequence>MKNALLRYVKDKLETETRLIGKSYISGSDLSNPRGDTYVSIGVRGFPVNLSYGHPKMKDQELIHIGITITRAIYIKNSSKFDSDAKIFITNITGNEPQRGAEHSGELRPIWRSKIDIPVRQENFDMFYELLIDTYLKFYGELYKSELVNKV</sequence>
<gene>
    <name evidence="1" type="ORF">CCZ37_16620</name>
</gene>
<protein>
    <submittedName>
        <fullName evidence="1">Uncharacterized protein</fullName>
    </submittedName>
</protein>
<organism evidence="1 2">
    <name type="scientific">Vibrio qinghaiensis</name>
    <dbReference type="NCBI Taxonomy" id="2025808"/>
    <lineage>
        <taxon>Bacteria</taxon>
        <taxon>Pseudomonadati</taxon>
        <taxon>Pseudomonadota</taxon>
        <taxon>Gammaproteobacteria</taxon>
        <taxon>Vibrionales</taxon>
        <taxon>Vibrionaceae</taxon>
        <taxon>Vibrio</taxon>
    </lineage>
</organism>
<dbReference type="KEGG" id="vqi:CCZ37_16620"/>
<name>A0A223N3A4_9VIBR</name>
<evidence type="ECO:0000313" key="1">
    <source>
        <dbReference type="EMBL" id="ASU24133.1"/>
    </source>
</evidence>
<evidence type="ECO:0000313" key="2">
    <source>
        <dbReference type="Proteomes" id="UP000215148"/>
    </source>
</evidence>
<dbReference type="EMBL" id="CP022742">
    <property type="protein sequence ID" value="ASU24133.1"/>
    <property type="molecule type" value="Genomic_DNA"/>
</dbReference>
<accession>A0A223N3A4</accession>
<proteinExistence type="predicted"/>
<dbReference type="RefSeq" id="WP_094501612.1">
    <property type="nucleotide sequence ID" value="NZ_CAWNHI010000002.1"/>
</dbReference>
<dbReference type="Proteomes" id="UP000215148">
    <property type="component" value="Chromosome 2"/>
</dbReference>
<dbReference type="AlphaFoldDB" id="A0A223N3A4"/>